<keyword evidence="3 4" id="KW-0687">Ribonucleoprotein</keyword>
<keyword evidence="4 6" id="KW-0699">rRNA-binding</keyword>
<feature type="domain" description="Large ribosomal subunit protein uL6 alpha-beta" evidence="7">
    <location>
        <begin position="11"/>
        <end position="82"/>
    </location>
</feature>
<dbReference type="GO" id="GO:0019843">
    <property type="term" value="F:rRNA binding"/>
    <property type="evidence" value="ECO:0007669"/>
    <property type="project" value="UniProtKB-UniRule"/>
</dbReference>
<dbReference type="KEGG" id="thal:A1OE_221"/>
<dbReference type="PRINTS" id="PR00059">
    <property type="entry name" value="RIBOSOMALL6"/>
</dbReference>
<dbReference type="Proteomes" id="UP000010077">
    <property type="component" value="Chromosome"/>
</dbReference>
<dbReference type="NCBIfam" id="TIGR03654">
    <property type="entry name" value="L6_bact"/>
    <property type="match status" value="1"/>
</dbReference>
<dbReference type="GO" id="GO:0003735">
    <property type="term" value="F:structural constituent of ribosome"/>
    <property type="evidence" value="ECO:0007669"/>
    <property type="project" value="UniProtKB-UniRule"/>
</dbReference>
<evidence type="ECO:0000259" key="7">
    <source>
        <dbReference type="Pfam" id="PF00347"/>
    </source>
</evidence>
<feature type="domain" description="Large ribosomal subunit protein uL6 alpha-beta" evidence="7">
    <location>
        <begin position="91"/>
        <end position="164"/>
    </location>
</feature>
<evidence type="ECO:0000313" key="8">
    <source>
        <dbReference type="EMBL" id="AFX98423.1"/>
    </source>
</evidence>
<evidence type="ECO:0000313" key="9">
    <source>
        <dbReference type="Proteomes" id="UP000010077"/>
    </source>
</evidence>
<evidence type="ECO:0000256" key="1">
    <source>
        <dbReference type="ARBA" id="ARBA00009356"/>
    </source>
</evidence>
<dbReference type="InterPro" id="IPR019906">
    <property type="entry name" value="Ribosomal_uL6_bac-type"/>
</dbReference>
<dbReference type="GO" id="GO:0022625">
    <property type="term" value="C:cytosolic large ribosomal subunit"/>
    <property type="evidence" value="ECO:0007669"/>
    <property type="project" value="UniProtKB-UniRule"/>
</dbReference>
<dbReference type="eggNOG" id="COG0097">
    <property type="taxonomic scope" value="Bacteria"/>
</dbReference>
<dbReference type="HAMAP" id="MF_01365_B">
    <property type="entry name" value="Ribosomal_uL6_B"/>
    <property type="match status" value="1"/>
</dbReference>
<comment type="similarity">
    <text evidence="1 4 5">Belongs to the universal ribosomal protein uL6 family.</text>
</comment>
<sequence>MSRVGKYPIAIPANVNIEITNKEVKAVGTLGALSAPILPQVNVVREDNLVKLTPKRNTKRARAMWGTTRSLVNNIIVGVSTGYNVDLEINGVGYRATIMDANLELALGFSHSVRLFIPKGITIRCERATTISISGADKQLVGQFAAEIRACRPPEPFKGKGIKYANEVILIKEGKKK</sequence>
<dbReference type="GO" id="GO:0002181">
    <property type="term" value="P:cytoplasmic translation"/>
    <property type="evidence" value="ECO:0007669"/>
    <property type="project" value="TreeGrafter"/>
</dbReference>
<dbReference type="PIRSF" id="PIRSF002162">
    <property type="entry name" value="Ribosomal_L6"/>
    <property type="match status" value="1"/>
</dbReference>
<dbReference type="STRING" id="1193729.A1OE_221"/>
<dbReference type="OrthoDB" id="9805007at2"/>
<evidence type="ECO:0000256" key="6">
    <source>
        <dbReference type="RuleBase" id="RU003870"/>
    </source>
</evidence>
<keyword evidence="9" id="KW-1185">Reference proteome</keyword>
<comment type="function">
    <text evidence="4 6">This protein binds to the 23S rRNA, and is important in its secondary structure. It is located near the subunit interface in the base of the L7/L12 stalk, and near the tRNA binding site of the peptidyltransferase center.</text>
</comment>
<dbReference type="EMBL" id="CP003539">
    <property type="protein sequence ID" value="AFX98423.1"/>
    <property type="molecule type" value="Genomic_DNA"/>
</dbReference>
<keyword evidence="4 6" id="KW-0694">RNA-binding</keyword>
<dbReference type="Pfam" id="PF00347">
    <property type="entry name" value="Ribosomal_L6"/>
    <property type="match status" value="2"/>
</dbReference>
<accession>K7Z391</accession>
<reference evidence="8 9" key="1">
    <citation type="journal article" date="2012" name="Proc. Natl. Acad. Sci. U.S.A.">
        <title>Genome streamlining and chemical defense in a coral reef symbiosis.</title>
        <authorList>
            <person name="Kwan J.C."/>
            <person name="Donia M.S."/>
            <person name="Han A.W."/>
            <person name="Hirose E."/>
            <person name="Haygood M.G."/>
            <person name="Schmidt E.W."/>
        </authorList>
    </citation>
    <scope>NUCLEOTIDE SEQUENCE [LARGE SCALE GENOMIC DNA]</scope>
    <source>
        <strain evidence="8 9">L2</strain>
    </source>
</reference>
<gene>
    <name evidence="4" type="primary">rplF</name>
    <name evidence="8" type="ORF">A1OE_221</name>
</gene>
<dbReference type="InterPro" id="IPR036789">
    <property type="entry name" value="Ribosomal_uL6-like_a/b-dom_sf"/>
</dbReference>
<dbReference type="PATRIC" id="fig|1193729.4.peg.125"/>
<evidence type="ECO:0000256" key="4">
    <source>
        <dbReference type="HAMAP-Rule" id="MF_01365"/>
    </source>
</evidence>
<dbReference type="FunFam" id="3.90.930.12:FF:000001">
    <property type="entry name" value="50S ribosomal protein L6"/>
    <property type="match status" value="1"/>
</dbReference>
<dbReference type="AlphaFoldDB" id="K7Z391"/>
<keyword evidence="2 4" id="KW-0689">Ribosomal protein</keyword>
<evidence type="ECO:0000256" key="5">
    <source>
        <dbReference type="RuleBase" id="RU003869"/>
    </source>
</evidence>
<comment type="subunit">
    <text evidence="4">Part of the 50S ribosomal subunit.</text>
</comment>
<organism evidence="8 9">
    <name type="scientific">Candidatus Endolissoclinum faulkneri L2</name>
    <dbReference type="NCBI Taxonomy" id="1193729"/>
    <lineage>
        <taxon>Bacteria</taxon>
        <taxon>Pseudomonadati</taxon>
        <taxon>Pseudomonadota</taxon>
        <taxon>Alphaproteobacteria</taxon>
        <taxon>Rhodospirillales</taxon>
        <taxon>Rhodospirillaceae</taxon>
        <taxon>Candidatus Endolissoclinum</taxon>
    </lineage>
</organism>
<dbReference type="InterPro" id="IPR000702">
    <property type="entry name" value="Ribosomal_uL6-like"/>
</dbReference>
<dbReference type="HOGENOM" id="CLU_065464_1_2_5"/>
<dbReference type="PANTHER" id="PTHR11655">
    <property type="entry name" value="60S/50S RIBOSOMAL PROTEIN L6/L9"/>
    <property type="match status" value="1"/>
</dbReference>
<protein>
    <recommendedName>
        <fullName evidence="4">Large ribosomal subunit protein uL6</fullName>
    </recommendedName>
</protein>
<proteinExistence type="inferred from homology"/>
<dbReference type="InterPro" id="IPR020040">
    <property type="entry name" value="Ribosomal_uL6_a/b-dom"/>
</dbReference>
<dbReference type="PANTHER" id="PTHR11655:SF14">
    <property type="entry name" value="LARGE RIBOSOMAL SUBUNIT PROTEIN UL6M"/>
    <property type="match status" value="1"/>
</dbReference>
<evidence type="ECO:0000256" key="3">
    <source>
        <dbReference type="ARBA" id="ARBA00023274"/>
    </source>
</evidence>
<name>K7Z391_9PROT</name>
<dbReference type="SUPFAM" id="SSF56053">
    <property type="entry name" value="Ribosomal protein L6"/>
    <property type="match status" value="2"/>
</dbReference>
<evidence type="ECO:0000256" key="2">
    <source>
        <dbReference type="ARBA" id="ARBA00022980"/>
    </source>
</evidence>
<dbReference type="RefSeq" id="WP_015087921.1">
    <property type="nucleotide sequence ID" value="NC_019566.1"/>
</dbReference>
<dbReference type="Gene3D" id="3.90.930.12">
    <property type="entry name" value="Ribosomal protein L6, alpha-beta domain"/>
    <property type="match status" value="2"/>
</dbReference>